<dbReference type="SUPFAM" id="SSF143575">
    <property type="entry name" value="GAS2 domain-like"/>
    <property type="match status" value="1"/>
</dbReference>
<dbReference type="PANTHER" id="PTHR45615">
    <property type="entry name" value="MYOSIN HEAVY CHAIN, NON-MUSCLE"/>
    <property type="match status" value="1"/>
</dbReference>
<feature type="compositionally biased region" description="Polar residues" evidence="4">
    <location>
        <begin position="22"/>
        <end position="42"/>
    </location>
</feature>
<evidence type="ECO:0000313" key="7">
    <source>
        <dbReference type="Proteomes" id="UP001498398"/>
    </source>
</evidence>
<feature type="compositionally biased region" description="Polar residues" evidence="4">
    <location>
        <begin position="1132"/>
        <end position="1143"/>
    </location>
</feature>
<evidence type="ECO:0000256" key="1">
    <source>
        <dbReference type="ARBA" id="ARBA00004245"/>
    </source>
</evidence>
<comment type="subcellular location">
    <subcellularLocation>
        <location evidence="1">Cytoplasm</location>
        <location evidence="1">Cytoskeleton</location>
    </subcellularLocation>
</comment>
<feature type="compositionally biased region" description="Low complexity" evidence="4">
    <location>
        <begin position="1482"/>
        <end position="1511"/>
    </location>
</feature>
<protein>
    <recommendedName>
        <fullName evidence="5">GAR domain-containing protein</fullName>
    </recommendedName>
</protein>
<feature type="region of interest" description="Disordered" evidence="4">
    <location>
        <begin position="1646"/>
        <end position="1734"/>
    </location>
</feature>
<gene>
    <name evidence="6" type="ORF">VKT23_002335</name>
</gene>
<keyword evidence="7" id="KW-1185">Reference proteome</keyword>
<dbReference type="Proteomes" id="UP001498398">
    <property type="component" value="Unassembled WGS sequence"/>
</dbReference>
<keyword evidence="3" id="KW-0206">Cytoskeleton</keyword>
<feature type="compositionally biased region" description="Low complexity" evidence="4">
    <location>
        <begin position="1709"/>
        <end position="1725"/>
    </location>
</feature>
<feature type="compositionally biased region" description="Low complexity" evidence="4">
    <location>
        <begin position="1355"/>
        <end position="1370"/>
    </location>
</feature>
<dbReference type="InterPro" id="IPR036534">
    <property type="entry name" value="GAR_dom_sf"/>
</dbReference>
<dbReference type="Gene3D" id="3.30.920.20">
    <property type="entry name" value="Gas2-like domain"/>
    <property type="match status" value="1"/>
</dbReference>
<dbReference type="PANTHER" id="PTHR45615:SF80">
    <property type="entry name" value="GRIP DOMAIN-CONTAINING PROTEIN"/>
    <property type="match status" value="1"/>
</dbReference>
<evidence type="ECO:0000313" key="6">
    <source>
        <dbReference type="EMBL" id="KAK7470919.1"/>
    </source>
</evidence>
<name>A0ABR1K1W4_9AGAR</name>
<organism evidence="6 7">
    <name type="scientific">Marasmiellus scandens</name>
    <dbReference type="NCBI Taxonomy" id="2682957"/>
    <lineage>
        <taxon>Eukaryota</taxon>
        <taxon>Fungi</taxon>
        <taxon>Dikarya</taxon>
        <taxon>Basidiomycota</taxon>
        <taxon>Agaricomycotina</taxon>
        <taxon>Agaricomycetes</taxon>
        <taxon>Agaricomycetidae</taxon>
        <taxon>Agaricales</taxon>
        <taxon>Marasmiineae</taxon>
        <taxon>Omphalotaceae</taxon>
        <taxon>Marasmiellus</taxon>
    </lineage>
</organism>
<feature type="compositionally biased region" description="Polar residues" evidence="4">
    <location>
        <begin position="1680"/>
        <end position="1690"/>
    </location>
</feature>
<evidence type="ECO:0000259" key="5">
    <source>
        <dbReference type="PROSITE" id="PS51460"/>
    </source>
</evidence>
<feature type="region of interest" description="Disordered" evidence="4">
    <location>
        <begin position="609"/>
        <end position="636"/>
    </location>
</feature>
<dbReference type="InterPro" id="IPR003108">
    <property type="entry name" value="GAR_dom"/>
</dbReference>
<feature type="compositionally biased region" description="Low complexity" evidence="4">
    <location>
        <begin position="1449"/>
        <end position="1470"/>
    </location>
</feature>
<evidence type="ECO:0000256" key="3">
    <source>
        <dbReference type="ARBA" id="ARBA00023212"/>
    </source>
</evidence>
<comment type="caution">
    <text evidence="6">The sequence shown here is derived from an EMBL/GenBank/DDBJ whole genome shotgun (WGS) entry which is preliminary data.</text>
</comment>
<sequence length="1734" mass="193309">MVQPTFPSGESSGTVVVPDDAQQLQTPSSSKSSLLDTENLTRPQGEGQEEALESHEVIELQTFSERKAWIQDKIKLLEKMPPIEVFVGLEAIKSSAEDVPGLPTRAELQNWLEEHDAIEKESEIFDTGELKKLRKFTRAATQRNLSPEDTDLIELTLTTIYDLDKLLHLLRDRSENLDLLGVRLTWEEHRKASWVDRRKILADLKTFLASRAHWSPAVYENSAILETTSEDHRRGSIGSIASVSSEMSINSPGFSRSTRFKLAELLSRDAASFASRVTSLRHGPVAASGKVLDKLIDNSRKPVPEELLDEQDKVEEKCINEMEAIGKFVMNAVMQWRKADEIYVETMKDKYAAQKLLDDVETALLQHPNARQSSSFTTRAETLLKRLYLRGNPASPSSTFPRPHHPLYPEQNAFNDSVIEELSSEISSTTDLTRKADALAKEYRNSYEAVKRVETLMESAVNLASTFDSIIERFENGVSSTESDGSPPSLASAECLEPTRHSAFLALLPGISEELAKADQNASKILRSLPAALAHIEFPGVDAQFKADAVSELQKLTSLRSRAEVAHKEVLDRVRRLREIRRIWSSMEATLKELEVLRRELSDEMDTCRWRQDTSNNVPGAPPTPESPPSISLPLTPQTDVEYTKRLSVVSHRISQAIIRPLDSFSPSVENTLMQTLLRSANGLQAQCNTIQQMISLLQAIRHQTAQMKEIRDGFNDLQVRIDDSIIRCEQHVTAILDEQYVQPDLDAAIATESGTVQAAVNSFIDSLPRRVPFVTPKSSLLSYVKRSFSNLDLLTSFPQGNHAIEIPIDIQALDDAVRTDCNSYTVRLNGQIRALEQKAGDISLARRVTELDTAISGTRKDVDDAVSRLSAFKTEFIHITEKVDVSDPLEILLQKVDQSLRSDSDKIKQSLLTVQEARKRIGLAARGSSIYDSLLPPRERLIGDLESSLGTYESNLQALRTQISDAQHAEQARLEKIRLEEERRAQAERERLALEVAERERLEKERLEEEQRRLEEAARLAEEVRLKAQKEEEARLEKERLEAAEKQRVEEERAKEETRLQAEKLRMEAEEQEKARLERERQEIELKLKLAQEKLEEERRIHAEKERLAAEEAEKARLAREQLEKEHRLLQDQQKSSPSSGSIAEDVFGPATSASSPSREMKDLAILVSLRRRLRDIGINDALAPGSALPGITEATKMRKEFDSLTQSIASFPPTSDNSSVDLQLKSFRKDLQVSSGMLVRIEKLASLSEAVLTCDAALSDLLEHIDSYPSPPLGPLSSSYSCPNTLTPEEQLSGRISFTRTAITNMASAFEGVHDDPRAVAEHDRLLQTWIELEEMGNDRISGKKSRPSSVISSRENSSGRNSSVSVVHPGHAKKKSSGYAALGSGTPTSRGRLGVPVPTHTRRAVSNTEEPPSRSASRASTRSFQRSTSGPLGATLYSTTFASRQRTNSMTPSSSSTPRRLSISSTRAPSATHRKRSESPSISDASSIKSHSHAGGRSSSSMSTWSRAPRLSFPSLPRAATPQKKAPAPRKKYVANPKSKLDVAVGDVVNNLPVGINIEGVSGSWKDQSGKYWIGDQDPKLCFCRILRSQTVMVRVGGGWTELSKFIRTHFADSFRLLSESPIINNNREEKWISSATLLESTVEYNSPPEPPRTPEPREPGLPSFALSTPVGKSPHSFKSSPSTKGSPLTPLQFMRRADPEIPFLRPETPSRAPRTRTTPLHTPRHSVWRP</sequence>
<dbReference type="EMBL" id="JBANRG010000002">
    <property type="protein sequence ID" value="KAK7470919.1"/>
    <property type="molecule type" value="Genomic_DNA"/>
</dbReference>
<feature type="region of interest" description="Disordered" evidence="4">
    <location>
        <begin position="1342"/>
        <end position="1536"/>
    </location>
</feature>
<feature type="domain" description="GAR" evidence="5">
    <location>
        <begin position="1539"/>
        <end position="1617"/>
    </location>
</feature>
<feature type="region of interest" description="Disordered" evidence="4">
    <location>
        <begin position="1128"/>
        <end position="1160"/>
    </location>
</feature>
<accession>A0ABR1K1W4</accession>
<feature type="compositionally biased region" description="Polar residues" evidence="4">
    <location>
        <begin position="1"/>
        <end position="14"/>
    </location>
</feature>
<keyword evidence="2" id="KW-0963">Cytoplasm</keyword>
<dbReference type="PROSITE" id="PS51460">
    <property type="entry name" value="GAR"/>
    <property type="match status" value="1"/>
</dbReference>
<feature type="region of interest" description="Disordered" evidence="4">
    <location>
        <begin position="1"/>
        <end position="53"/>
    </location>
</feature>
<feature type="compositionally biased region" description="Low complexity" evidence="4">
    <location>
        <begin position="1416"/>
        <end position="1432"/>
    </location>
</feature>
<feature type="compositionally biased region" description="Polar residues" evidence="4">
    <location>
        <begin position="1439"/>
        <end position="1448"/>
    </location>
</feature>
<evidence type="ECO:0000256" key="4">
    <source>
        <dbReference type="SAM" id="MobiDB-lite"/>
    </source>
</evidence>
<evidence type="ECO:0000256" key="2">
    <source>
        <dbReference type="ARBA" id="ARBA00022490"/>
    </source>
</evidence>
<proteinExistence type="predicted"/>
<dbReference type="Pfam" id="PF02187">
    <property type="entry name" value="GAS2"/>
    <property type="match status" value="1"/>
</dbReference>
<dbReference type="SMART" id="SM00243">
    <property type="entry name" value="GAS2"/>
    <property type="match status" value="1"/>
</dbReference>
<reference evidence="6 7" key="1">
    <citation type="submission" date="2024-01" db="EMBL/GenBank/DDBJ databases">
        <title>A draft genome for the cacao thread blight pathogen Marasmiellus scandens.</title>
        <authorList>
            <person name="Baruah I.K."/>
            <person name="Leung J."/>
            <person name="Bukari Y."/>
            <person name="Amoako-Attah I."/>
            <person name="Meinhardt L.W."/>
            <person name="Bailey B.A."/>
            <person name="Cohen S.P."/>
        </authorList>
    </citation>
    <scope>NUCLEOTIDE SEQUENCE [LARGE SCALE GENOMIC DNA]</scope>
    <source>
        <strain evidence="6 7">GH-19</strain>
    </source>
</reference>